<evidence type="ECO:0000313" key="3">
    <source>
        <dbReference type="Proteomes" id="UP001057520"/>
    </source>
</evidence>
<dbReference type="Proteomes" id="UP001057520">
    <property type="component" value="Chromosome"/>
</dbReference>
<feature type="repeat" description="ANK" evidence="1">
    <location>
        <begin position="104"/>
        <end position="136"/>
    </location>
</feature>
<dbReference type="InterPro" id="IPR002110">
    <property type="entry name" value="Ankyrin_rpt"/>
</dbReference>
<dbReference type="Pfam" id="PF12796">
    <property type="entry name" value="Ank_2"/>
    <property type="match status" value="1"/>
</dbReference>
<organism evidence="2 3">
    <name type="scientific">Caulobacter segnis</name>
    <dbReference type="NCBI Taxonomy" id="88688"/>
    <lineage>
        <taxon>Bacteria</taxon>
        <taxon>Pseudomonadati</taxon>
        <taxon>Pseudomonadota</taxon>
        <taxon>Alphaproteobacteria</taxon>
        <taxon>Caulobacterales</taxon>
        <taxon>Caulobacteraceae</taxon>
        <taxon>Caulobacter</taxon>
    </lineage>
</organism>
<accession>A0ABY4ZPL1</accession>
<evidence type="ECO:0000256" key="1">
    <source>
        <dbReference type="PROSITE-ProRule" id="PRU00023"/>
    </source>
</evidence>
<evidence type="ECO:0000313" key="2">
    <source>
        <dbReference type="EMBL" id="USQ94625.1"/>
    </source>
</evidence>
<reference evidence="2 3" key="1">
    <citation type="submission" date="2022-04" db="EMBL/GenBank/DDBJ databases">
        <title>Genome sequence of soybean root-associated Caulobacter segnis RL271.</title>
        <authorList>
            <person name="Longley R."/>
            <person name="Bonito G."/>
            <person name="Trigodet F."/>
            <person name="Crosson S."/>
            <person name="Fiebig A."/>
        </authorList>
    </citation>
    <scope>NUCLEOTIDE SEQUENCE [LARGE SCALE GENOMIC DNA]</scope>
    <source>
        <strain evidence="2 3">RL271</strain>
    </source>
</reference>
<dbReference type="PROSITE" id="PS50088">
    <property type="entry name" value="ANK_REPEAT"/>
    <property type="match status" value="1"/>
</dbReference>
<name>A0ABY4ZPL1_9CAUL</name>
<keyword evidence="1" id="KW-0040">ANK repeat</keyword>
<dbReference type="SUPFAM" id="SSF48403">
    <property type="entry name" value="Ankyrin repeat"/>
    <property type="match status" value="1"/>
</dbReference>
<dbReference type="PROSITE" id="PS50297">
    <property type="entry name" value="ANK_REP_REGION"/>
    <property type="match status" value="1"/>
</dbReference>
<dbReference type="PANTHER" id="PTHR24133">
    <property type="entry name" value="ANKYRIN DOMAIN-CONTAINING"/>
    <property type="match status" value="1"/>
</dbReference>
<dbReference type="PANTHER" id="PTHR24133:SF40">
    <property type="entry name" value="ANKYRIN REPEAT DOMAIN 44"/>
    <property type="match status" value="1"/>
</dbReference>
<dbReference type="InterPro" id="IPR036770">
    <property type="entry name" value="Ankyrin_rpt-contain_sf"/>
</dbReference>
<dbReference type="Gene3D" id="1.25.40.20">
    <property type="entry name" value="Ankyrin repeat-containing domain"/>
    <property type="match status" value="1"/>
</dbReference>
<dbReference type="InterPro" id="IPR052391">
    <property type="entry name" value="E3_Ligase-Neurotoxin"/>
</dbReference>
<proteinExistence type="predicted"/>
<sequence>MPKAKKKLLPKDFDALLRTGDLGTLKAVFDACELDARGGYGKQSALAFRDCPDELARWLVAQGADLEARDTYGRTPLHAHAGNWQGRIDTLLDLGADIQATDKDADTPLHKAAKSANPEAVKALLARGAKVGALNTAGLTPLAAGLQYCSNAQIETMAEVSELLLAADPPRKSGLGDLVKRAFAGGRPAPGPVTPQMRAFVQRIGENFEFHRAGFNPDSVEATSAGLDRLYVLFDAPPVPRRVMHDGRAPIVAKAARWQDQQQELWAMLVPSRGPAATVQGEVIRIAGRVADEVDRNGAANWDADYGKMTRAFLAHLGSGAPLPDSERERAARVVAEVRERDGAGGELCELAVSWVKLNPTPMPLGPPGYER</sequence>
<protein>
    <submittedName>
        <fullName evidence="2">Ankyrin repeat domain-containing protein</fullName>
    </submittedName>
</protein>
<gene>
    <name evidence="2" type="ORF">MZV50_18860</name>
</gene>
<dbReference type="SMART" id="SM00248">
    <property type="entry name" value="ANK"/>
    <property type="match status" value="2"/>
</dbReference>
<keyword evidence="3" id="KW-1185">Reference proteome</keyword>
<dbReference type="EMBL" id="CP096040">
    <property type="protein sequence ID" value="USQ94625.1"/>
    <property type="molecule type" value="Genomic_DNA"/>
</dbReference>